<organism evidence="2 3">
    <name type="scientific">Capnocytophaga endodontalis</name>
    <dbReference type="NCBI Taxonomy" id="2708117"/>
    <lineage>
        <taxon>Bacteria</taxon>
        <taxon>Pseudomonadati</taxon>
        <taxon>Bacteroidota</taxon>
        <taxon>Flavobacteriia</taxon>
        <taxon>Flavobacteriales</taxon>
        <taxon>Flavobacteriaceae</taxon>
        <taxon>Capnocytophaga</taxon>
    </lineage>
</organism>
<sequence>MKRIFLLYLLSCITFSLKAQDYKVKKGELQIEGTPVAKLEKKEGKYEFSDLSGNFMYKAVLTEKTAQNNRAPHRWVELTGNNGKVREIPLPDKLKFTFSGEKAIVDNMLKSNTGLLTVKGIDPEVVKAFFSPEDRQFSQKWDPIFEKVTAEIKVEDRLENTDKILVKEGNIFRKEMKIGSYSKKITPMGGAMTVYEFVFYDITGRQIASSNFTSMVDKEYYLIQTFDGKTLPVFVPLIGFSSDLEKRLVMKLYANGYPFGDMAPYFAQYEEDKKAAQNAFQQQRIAEARKQSVNLYNVEGYVLDSQGNKLNGLITIEFESIAPILDKDVVFANVDNDIVKLKTTDGKETKYNAADNVIFGVGDRTFLGTDSGREVGYIFKVEGETNIYFYEILYANNGNYVLSHPKMPEAYLIKIGSKPALYVGDKDSFRRIKTPEEVQKLVSDYLQCPAINPADYNTTNKESLIALINDYTAKCK</sequence>
<gene>
    <name evidence="2" type="ORF">CBG49_01760</name>
</gene>
<proteinExistence type="predicted"/>
<feature type="chain" id="PRO_5012780375" evidence="1">
    <location>
        <begin position="20"/>
        <end position="476"/>
    </location>
</feature>
<keyword evidence="1" id="KW-0732">Signal</keyword>
<evidence type="ECO:0000256" key="1">
    <source>
        <dbReference type="SAM" id="SignalP"/>
    </source>
</evidence>
<dbReference type="EMBL" id="CP022022">
    <property type="protein sequence ID" value="ASF41914.1"/>
    <property type="molecule type" value="Genomic_DNA"/>
</dbReference>
<protein>
    <submittedName>
        <fullName evidence="2">Uncharacterized protein</fullName>
    </submittedName>
</protein>
<reference evidence="3" key="1">
    <citation type="submission" date="2017-06" db="EMBL/GenBank/DDBJ databases">
        <title>Complete genome sequence of Capnocytophaga sp. KCOM 1579 (=ChDC OS43) isolated from a human refractory periapical abscess lesion.</title>
        <authorList>
            <person name="Kook J.-K."/>
            <person name="Park S.-N."/>
            <person name="Lim Y.K."/>
            <person name="Roh H."/>
        </authorList>
    </citation>
    <scope>NUCLEOTIDE SEQUENCE [LARGE SCALE GENOMIC DNA]</scope>
    <source>
        <strain evidence="3">ChDC OS43</strain>
    </source>
</reference>
<name>A0A1Z4BKT8_9FLAO</name>
<feature type="signal peptide" evidence="1">
    <location>
        <begin position="1"/>
        <end position="19"/>
    </location>
</feature>
<keyword evidence="3" id="KW-1185">Reference proteome</keyword>
<dbReference type="RefSeq" id="WP_088593119.1">
    <property type="nucleotide sequence ID" value="NZ_CP022022.1"/>
</dbReference>
<evidence type="ECO:0000313" key="2">
    <source>
        <dbReference type="EMBL" id="ASF41914.1"/>
    </source>
</evidence>
<dbReference type="Proteomes" id="UP000197007">
    <property type="component" value="Chromosome"/>
</dbReference>
<dbReference type="KEGG" id="capn:CBG49_01760"/>
<evidence type="ECO:0000313" key="3">
    <source>
        <dbReference type="Proteomes" id="UP000197007"/>
    </source>
</evidence>
<dbReference type="AlphaFoldDB" id="A0A1Z4BKT8"/>
<accession>A0A1Z4BKT8</accession>